<evidence type="ECO:0000313" key="7">
    <source>
        <dbReference type="EMBL" id="AII04387.1"/>
    </source>
</evidence>
<sequence>MATVEYDSAEPGGSGTRPYRSPLRRMQAAQTRAVVLEAATRLFAEHGWVGTGMREVARASAVSVETVYTTFGSKARLLTAALEVAIVGDDAQVPLADRPVYTAIGTGSTTGDRIEMGARMIARINERIYRLAVAIRQGATADATLAAAAADLEGQRRRSVADVAQLITGHHADPGQVDELWVQTGDQVYALLVDECGWSRVRYESWLIDRIEEILDRPV</sequence>
<dbReference type="SUPFAM" id="SSF46689">
    <property type="entry name" value="Homeodomain-like"/>
    <property type="match status" value="1"/>
</dbReference>
<dbReference type="PANTHER" id="PTHR30055">
    <property type="entry name" value="HTH-TYPE TRANSCRIPTIONAL REGULATOR RUTR"/>
    <property type="match status" value="1"/>
</dbReference>
<dbReference type="InterPro" id="IPR001647">
    <property type="entry name" value="HTH_TetR"/>
</dbReference>
<dbReference type="RefSeq" id="WP_112299223.1">
    <property type="nucleotide sequence ID" value="NZ_CP008947.1"/>
</dbReference>
<gene>
    <name evidence="7" type="ORF">EP51_07210</name>
</gene>
<feature type="DNA-binding region" description="H-T-H motif" evidence="4">
    <location>
        <begin position="52"/>
        <end position="71"/>
    </location>
</feature>
<feature type="domain" description="HTH tetR-type" evidence="6">
    <location>
        <begin position="29"/>
        <end position="89"/>
    </location>
</feature>
<dbReference type="eggNOG" id="COG1309">
    <property type="taxonomic scope" value="Bacteria"/>
</dbReference>
<dbReference type="PRINTS" id="PR00455">
    <property type="entry name" value="HTHTETR"/>
</dbReference>
<dbReference type="GO" id="GO:0000976">
    <property type="term" value="F:transcription cis-regulatory region binding"/>
    <property type="evidence" value="ECO:0007669"/>
    <property type="project" value="TreeGrafter"/>
</dbReference>
<dbReference type="EMBL" id="CP008947">
    <property type="protein sequence ID" value="AII04387.1"/>
    <property type="molecule type" value="Genomic_DNA"/>
</dbReference>
<protein>
    <submittedName>
        <fullName evidence="7">TetR family transcriptional regulator</fullName>
    </submittedName>
</protein>
<reference evidence="7 8" key="1">
    <citation type="submission" date="2014-07" db="EMBL/GenBank/DDBJ databases">
        <title>Genome Sequence of Rhodococcus opacus Strain R7, a Biodegrader of Mono- and Polycyclic Aromatic Hydrocarbons.</title>
        <authorList>
            <person name="Di Gennaro P."/>
            <person name="Zampolli J."/>
            <person name="Presti I."/>
            <person name="Cappelletti M."/>
            <person name="D'Ursi P."/>
            <person name="Orro A."/>
            <person name="Mezzelani A."/>
            <person name="Milanesi L."/>
        </authorList>
    </citation>
    <scope>NUCLEOTIDE SEQUENCE [LARGE SCALE GENOMIC DNA]</scope>
    <source>
        <strain evidence="7 8">R7</strain>
    </source>
</reference>
<dbReference type="PANTHER" id="PTHR30055:SF234">
    <property type="entry name" value="HTH-TYPE TRANSCRIPTIONAL REGULATOR BETI"/>
    <property type="match status" value="1"/>
</dbReference>
<evidence type="ECO:0000256" key="4">
    <source>
        <dbReference type="PROSITE-ProRule" id="PRU00335"/>
    </source>
</evidence>
<dbReference type="InterPro" id="IPR009057">
    <property type="entry name" value="Homeodomain-like_sf"/>
</dbReference>
<evidence type="ECO:0000256" key="2">
    <source>
        <dbReference type="ARBA" id="ARBA00023125"/>
    </source>
</evidence>
<dbReference type="PROSITE" id="PS50977">
    <property type="entry name" value="HTH_TETR_2"/>
    <property type="match status" value="1"/>
</dbReference>
<evidence type="ECO:0000256" key="1">
    <source>
        <dbReference type="ARBA" id="ARBA00023015"/>
    </source>
</evidence>
<dbReference type="Proteomes" id="UP000028488">
    <property type="component" value="Chromosome"/>
</dbReference>
<evidence type="ECO:0000313" key="8">
    <source>
        <dbReference type="Proteomes" id="UP000028488"/>
    </source>
</evidence>
<dbReference type="Gene3D" id="1.10.357.10">
    <property type="entry name" value="Tetracycline Repressor, domain 2"/>
    <property type="match status" value="1"/>
</dbReference>
<keyword evidence="2 4" id="KW-0238">DNA-binding</keyword>
<feature type="region of interest" description="Disordered" evidence="5">
    <location>
        <begin position="1"/>
        <end position="23"/>
    </location>
</feature>
<proteinExistence type="predicted"/>
<keyword evidence="1" id="KW-0805">Transcription regulation</keyword>
<dbReference type="GO" id="GO:0003700">
    <property type="term" value="F:DNA-binding transcription factor activity"/>
    <property type="evidence" value="ECO:0007669"/>
    <property type="project" value="TreeGrafter"/>
</dbReference>
<accession>A0A076EGR6</accession>
<evidence type="ECO:0000256" key="3">
    <source>
        <dbReference type="ARBA" id="ARBA00023163"/>
    </source>
</evidence>
<evidence type="ECO:0000259" key="6">
    <source>
        <dbReference type="PROSITE" id="PS50977"/>
    </source>
</evidence>
<keyword evidence="3" id="KW-0804">Transcription</keyword>
<dbReference type="InterPro" id="IPR050109">
    <property type="entry name" value="HTH-type_TetR-like_transc_reg"/>
</dbReference>
<dbReference type="AlphaFoldDB" id="A0A076EGR6"/>
<organism evidence="7 8">
    <name type="scientific">Rhodococcus opacus</name>
    <name type="common">Nocardia opaca</name>
    <dbReference type="NCBI Taxonomy" id="37919"/>
    <lineage>
        <taxon>Bacteria</taxon>
        <taxon>Bacillati</taxon>
        <taxon>Actinomycetota</taxon>
        <taxon>Actinomycetes</taxon>
        <taxon>Mycobacteriales</taxon>
        <taxon>Nocardiaceae</taxon>
        <taxon>Rhodococcus</taxon>
    </lineage>
</organism>
<name>A0A076EGR6_RHOOP</name>
<evidence type="ECO:0000256" key="5">
    <source>
        <dbReference type="SAM" id="MobiDB-lite"/>
    </source>
</evidence>
<dbReference type="Pfam" id="PF00440">
    <property type="entry name" value="TetR_N"/>
    <property type="match status" value="1"/>
</dbReference>